<dbReference type="eggNOG" id="ENOG502Z9AD">
    <property type="taxonomic scope" value="Bacteria"/>
</dbReference>
<name>K6Y944_9ALTE</name>
<protein>
    <recommendedName>
        <fullName evidence="3">Porin domain-containing protein</fullName>
    </recommendedName>
</protein>
<evidence type="ECO:0000313" key="2">
    <source>
        <dbReference type="Proteomes" id="UP000006334"/>
    </source>
</evidence>
<evidence type="ECO:0008006" key="3">
    <source>
        <dbReference type="Google" id="ProtNLM"/>
    </source>
</evidence>
<comment type="caution">
    <text evidence="1">The sequence shown here is derived from an EMBL/GenBank/DDBJ whole genome shotgun (WGS) entry which is preliminary data.</text>
</comment>
<accession>K6Y944</accession>
<dbReference type="SUPFAM" id="SSF56935">
    <property type="entry name" value="Porins"/>
    <property type="match status" value="1"/>
</dbReference>
<dbReference type="OrthoDB" id="7531957at2"/>
<sequence>MARHDVSQCAIITHVLLSVIIGWSVTITAAANEIGGMAQIYLIDSDDLQSYQNQGTGILRHDENGVGIQQALLYANIDLTSDLTLDAVANYYPDGEQHLGFSQLALNYKPLSPDKIKFKGRVGFFYPRLSLENVDKGWLSPYTYTQSAINSWVGEEMRTLGLELSLYSPGRARRSPWSWEVTGGLFQGNDPLGTLISWRGFAMHDRQSLNNDRVQFAPYSTVIDPDFIWHPNYVEPFHELDQRWGFYLGAHLNYFNQSALRYYYYDNQADPLSVNRQRLYGWRTKFHSLSAQHKFTSQTRLISQWMSGSTVMGLSYVFVDFDAWYLMLSHTIAEHRISLRYDRFIVSEDDIFPTDPNSSDGYGLTLAWRYDITDKWQIGVEQHMNKNTAQNRVLLNLPIDANQHQTLLVTQFRW</sequence>
<keyword evidence="2" id="KW-1185">Reference proteome</keyword>
<gene>
    <name evidence="1" type="ORF">GLIP_0542</name>
</gene>
<evidence type="ECO:0000313" key="1">
    <source>
        <dbReference type="EMBL" id="GAC13188.1"/>
    </source>
</evidence>
<dbReference type="EMBL" id="BAEN01000015">
    <property type="protein sequence ID" value="GAC13188.1"/>
    <property type="molecule type" value="Genomic_DNA"/>
</dbReference>
<dbReference type="RefSeq" id="WP_008843008.1">
    <property type="nucleotide sequence ID" value="NZ_BAEN01000015.1"/>
</dbReference>
<organism evidence="1 2">
    <name type="scientific">Aliiglaciecola lipolytica E3</name>
    <dbReference type="NCBI Taxonomy" id="1127673"/>
    <lineage>
        <taxon>Bacteria</taxon>
        <taxon>Pseudomonadati</taxon>
        <taxon>Pseudomonadota</taxon>
        <taxon>Gammaproteobacteria</taxon>
        <taxon>Alteromonadales</taxon>
        <taxon>Alteromonadaceae</taxon>
        <taxon>Aliiglaciecola</taxon>
    </lineage>
</organism>
<proteinExistence type="predicted"/>
<dbReference type="Proteomes" id="UP000006334">
    <property type="component" value="Unassembled WGS sequence"/>
</dbReference>
<dbReference type="AlphaFoldDB" id="K6Y944"/>
<reference evidence="1 2" key="1">
    <citation type="journal article" date="2017" name="Antonie Van Leeuwenhoek">
        <title>Rhizobium rhizosphaerae sp. nov., a novel species isolated from rice rhizosphere.</title>
        <authorList>
            <person name="Zhao J.J."/>
            <person name="Zhang J."/>
            <person name="Zhang R.J."/>
            <person name="Zhang C.W."/>
            <person name="Yin H.Q."/>
            <person name="Zhang X.X."/>
        </authorList>
    </citation>
    <scope>NUCLEOTIDE SEQUENCE [LARGE SCALE GENOMIC DNA]</scope>
    <source>
        <strain evidence="1 2">E3</strain>
    </source>
</reference>